<sequence length="53" mass="5816">MSDHDSVANRTTQMPGRFPIFRDATMTWSVKCPIKTALLSCEEALCAGFLPGL</sequence>
<name>A0AA50CIU1_9HYPH</name>
<evidence type="ECO:0000313" key="1">
    <source>
        <dbReference type="EMBL" id="WLR95946.1"/>
    </source>
</evidence>
<reference evidence="1 2" key="1">
    <citation type="submission" date="2023-08" db="EMBL/GenBank/DDBJ databases">
        <title>Pathogen: clinical or host-associated sample.</title>
        <authorList>
            <person name="Hergert J."/>
            <person name="Casey R."/>
            <person name="Wagner J."/>
            <person name="Young E.L."/>
            <person name="Oakeson K.F."/>
        </authorList>
    </citation>
    <scope>NUCLEOTIDE SEQUENCE [LARGE SCALE GENOMIC DNA]</scope>
    <source>
        <strain evidence="1 2">1760953</strain>
    </source>
</reference>
<keyword evidence="2" id="KW-1185">Reference proteome</keyword>
<dbReference type="AlphaFoldDB" id="A0AA50CIU1"/>
<gene>
    <name evidence="1" type="ORF">Q9313_09320</name>
</gene>
<organism evidence="1 2">
    <name type="scientific">Shinella sumterensis</name>
    <dbReference type="NCBI Taxonomy" id="1967501"/>
    <lineage>
        <taxon>Bacteria</taxon>
        <taxon>Pseudomonadati</taxon>
        <taxon>Pseudomonadota</taxon>
        <taxon>Alphaproteobacteria</taxon>
        <taxon>Hyphomicrobiales</taxon>
        <taxon>Rhizobiaceae</taxon>
        <taxon>Shinella</taxon>
    </lineage>
</organism>
<accession>A0AA50CIU1</accession>
<dbReference type="EMBL" id="CP132302">
    <property type="protein sequence ID" value="WLR95946.1"/>
    <property type="molecule type" value="Genomic_DNA"/>
</dbReference>
<evidence type="ECO:0000313" key="2">
    <source>
        <dbReference type="Proteomes" id="UP001234585"/>
    </source>
</evidence>
<protein>
    <submittedName>
        <fullName evidence="1">Uncharacterized protein</fullName>
    </submittedName>
</protein>
<dbReference type="Proteomes" id="UP001234585">
    <property type="component" value="Chromosome"/>
</dbReference>
<dbReference type="RefSeq" id="WP_306036456.1">
    <property type="nucleotide sequence ID" value="NZ_CP132302.1"/>
</dbReference>
<proteinExistence type="predicted"/>